<proteinExistence type="predicted"/>
<gene>
    <name evidence="1" type="ORF">SAMN05660477_01584</name>
</gene>
<dbReference type="Proteomes" id="UP000191112">
    <property type="component" value="Unassembled WGS sequence"/>
</dbReference>
<evidence type="ECO:0000313" key="2">
    <source>
        <dbReference type="Proteomes" id="UP000191112"/>
    </source>
</evidence>
<evidence type="ECO:0000313" key="1">
    <source>
        <dbReference type="EMBL" id="SKB87652.1"/>
    </source>
</evidence>
<dbReference type="RefSeq" id="WP_245797171.1">
    <property type="nucleotide sequence ID" value="NZ_FUYZ01000004.1"/>
</dbReference>
<accession>A0A1T5EUK2</accession>
<name>A0A1T5EUK2_9FLAO</name>
<reference evidence="1 2" key="1">
    <citation type="submission" date="2017-02" db="EMBL/GenBank/DDBJ databases">
        <authorList>
            <person name="Peterson S.W."/>
        </authorList>
    </citation>
    <scope>NUCLEOTIDE SEQUENCE [LARGE SCALE GENOMIC DNA]</scope>
    <source>
        <strain evidence="1 2">DSM 22323</strain>
    </source>
</reference>
<dbReference type="AlphaFoldDB" id="A0A1T5EUK2"/>
<dbReference type="EMBL" id="FUYZ01000004">
    <property type="protein sequence ID" value="SKB87652.1"/>
    <property type="molecule type" value="Genomic_DNA"/>
</dbReference>
<protein>
    <submittedName>
        <fullName evidence="1">Uncharacterized protein</fullName>
    </submittedName>
</protein>
<dbReference type="STRING" id="619805.SAMN05660477_01584"/>
<keyword evidence="2" id="KW-1185">Reference proteome</keyword>
<sequence length="82" mass="9801">MDAFFIFTQIINMFSIEDEFQEFKQELEKLGIQVLKIQKVGNGSMSFHEVTYKSPRYNEEKKVFVERHKLDELLSDFKKAYA</sequence>
<organism evidence="1 2">
    <name type="scientific">Soonwooa buanensis</name>
    <dbReference type="NCBI Taxonomy" id="619805"/>
    <lineage>
        <taxon>Bacteria</taxon>
        <taxon>Pseudomonadati</taxon>
        <taxon>Bacteroidota</taxon>
        <taxon>Flavobacteriia</taxon>
        <taxon>Flavobacteriales</taxon>
        <taxon>Weeksellaceae</taxon>
        <taxon>Chryseobacterium group</taxon>
        <taxon>Soonwooa</taxon>
    </lineage>
</organism>